<keyword evidence="2" id="KW-0732">Signal</keyword>
<accession>A0ABM7Y5D1</accession>
<feature type="region of interest" description="Disordered" evidence="1">
    <location>
        <begin position="28"/>
        <end position="98"/>
    </location>
</feature>
<evidence type="ECO:0000256" key="1">
    <source>
        <dbReference type="SAM" id="MobiDB-lite"/>
    </source>
</evidence>
<feature type="compositionally biased region" description="Low complexity" evidence="1">
    <location>
        <begin position="28"/>
        <end position="40"/>
    </location>
</feature>
<organism evidence="3 4">
    <name type="scientific">Roseomonas fluvialis</name>
    <dbReference type="NCBI Taxonomy" id="1750527"/>
    <lineage>
        <taxon>Bacteria</taxon>
        <taxon>Pseudomonadati</taxon>
        <taxon>Pseudomonadota</taxon>
        <taxon>Alphaproteobacteria</taxon>
        <taxon>Acetobacterales</taxon>
        <taxon>Roseomonadaceae</taxon>
        <taxon>Roseomonas</taxon>
    </lineage>
</organism>
<protein>
    <recommendedName>
        <fullName evidence="5">Lipoprotein</fullName>
    </recommendedName>
</protein>
<dbReference type="Proteomes" id="UP000831327">
    <property type="component" value="Chromosome"/>
</dbReference>
<gene>
    <name evidence="3" type="ORF">Rmf_29950</name>
</gene>
<sequence length="98" mass="10142">MRRFLLTALLLSAACAQQAPIPVSYVPQAAPPAAAGTPEEQAARRLDRALGQDARRDRAQAADPYAGSMAGTPTPGTDMEIGGGDAPQTTPQIAIPFQ</sequence>
<evidence type="ECO:0008006" key="5">
    <source>
        <dbReference type="Google" id="ProtNLM"/>
    </source>
</evidence>
<evidence type="ECO:0000313" key="3">
    <source>
        <dbReference type="EMBL" id="BDG73066.1"/>
    </source>
</evidence>
<feature type="signal peptide" evidence="2">
    <location>
        <begin position="1"/>
        <end position="19"/>
    </location>
</feature>
<evidence type="ECO:0000256" key="2">
    <source>
        <dbReference type="SAM" id="SignalP"/>
    </source>
</evidence>
<evidence type="ECO:0000313" key="4">
    <source>
        <dbReference type="Proteomes" id="UP000831327"/>
    </source>
</evidence>
<feature type="compositionally biased region" description="Basic and acidic residues" evidence="1">
    <location>
        <begin position="41"/>
        <end position="60"/>
    </location>
</feature>
<dbReference type="PROSITE" id="PS51257">
    <property type="entry name" value="PROKAR_LIPOPROTEIN"/>
    <property type="match status" value="1"/>
</dbReference>
<dbReference type="EMBL" id="AP025637">
    <property type="protein sequence ID" value="BDG73066.1"/>
    <property type="molecule type" value="Genomic_DNA"/>
</dbReference>
<feature type="chain" id="PRO_5046647908" description="Lipoprotein" evidence="2">
    <location>
        <begin position="20"/>
        <end position="98"/>
    </location>
</feature>
<keyword evidence="4" id="KW-1185">Reference proteome</keyword>
<reference evidence="3 4" key="1">
    <citation type="journal article" date="2016" name="Microbes Environ.">
        <title>Phylogenetically diverse aerobic anoxygenic phototrophic bacteria isolated from epilithic biofilms in Tama river, Japan.</title>
        <authorList>
            <person name="Hirose S."/>
            <person name="Matsuura K."/>
            <person name="Haruta S."/>
        </authorList>
    </citation>
    <scope>NUCLEOTIDE SEQUENCE [LARGE SCALE GENOMIC DNA]</scope>
    <source>
        <strain evidence="3 4">S08</strain>
    </source>
</reference>
<proteinExistence type="predicted"/>
<name>A0ABM7Y5D1_9PROT</name>